<keyword evidence="10" id="KW-1185">Reference proteome</keyword>
<evidence type="ECO:0000259" key="8">
    <source>
        <dbReference type="PROSITE" id="PS52029"/>
    </source>
</evidence>
<dbReference type="InterPro" id="IPR005490">
    <property type="entry name" value="LD_TPept_cat_dom"/>
</dbReference>
<proteinExistence type="predicted"/>
<dbReference type="EMBL" id="CYZR01000008">
    <property type="protein sequence ID" value="CUO17324.1"/>
    <property type="molecule type" value="Genomic_DNA"/>
</dbReference>
<evidence type="ECO:0000256" key="3">
    <source>
        <dbReference type="ARBA" id="ARBA00022960"/>
    </source>
</evidence>
<dbReference type="PROSITE" id="PS52029">
    <property type="entry name" value="LD_TPASE"/>
    <property type="match status" value="1"/>
</dbReference>
<sequence length="386" mass="44674">MNKNKKIKTYILISINLTILYLLVCFLFYKNNLNKFKEYINSENYIEANNILTNKHLNLINTLKLKNTCNDILNEHLDQLNNNYLSNNISQESLLLKLTTLENLNLNTTQTTTIKKNLPLISSSNEAYSKAVSLFNDKNYEESLNSFNEISSFYPNYSEILDYKKQCIDVLKSEIFNKVNNLIENNAFSEAITIIEDSLKKLDYNIELLNKLEEIKKLRMNYLEEYSEDSINSNANSAQAMSSFYNKLDSSTINTFDIDSKTDKLVFVNISEQKTYIYTGNSNNWQLEKEFVCSTGIENKETPIGIFEVQTRAPWFFASKYGQGGKYYVQFMGNYLFHSIPFAEDQETILDETLGEPASHGCIRLDTEDAKWLYDNVLDGSKIIIY</sequence>
<evidence type="ECO:0000256" key="2">
    <source>
        <dbReference type="ARBA" id="ARBA00022679"/>
    </source>
</evidence>
<evidence type="ECO:0000256" key="6">
    <source>
        <dbReference type="PROSITE-ProRule" id="PRU01373"/>
    </source>
</evidence>
<dbReference type="InterPro" id="IPR050979">
    <property type="entry name" value="LD-transpeptidase"/>
</dbReference>
<dbReference type="Proteomes" id="UP000095488">
    <property type="component" value="Unassembled WGS sequence"/>
</dbReference>
<keyword evidence="7" id="KW-0812">Transmembrane</keyword>
<name>A0ABP2AW08_SARVE</name>
<keyword evidence="5 6" id="KW-0961">Cell wall biogenesis/degradation</keyword>
<evidence type="ECO:0000313" key="9">
    <source>
        <dbReference type="EMBL" id="CUO17324.1"/>
    </source>
</evidence>
<reference evidence="9 10" key="1">
    <citation type="submission" date="2015-09" db="EMBL/GenBank/DDBJ databases">
        <authorList>
            <consortium name="Pathogen Informatics"/>
            <person name="Wu L."/>
            <person name="Ma J."/>
        </authorList>
    </citation>
    <scope>NUCLEOTIDE SEQUENCE [LARGE SCALE GENOMIC DNA]</scope>
    <source>
        <strain evidence="9 10">2789STDY5834858</strain>
    </source>
</reference>
<evidence type="ECO:0000256" key="7">
    <source>
        <dbReference type="SAM" id="Phobius"/>
    </source>
</evidence>
<dbReference type="PANTHER" id="PTHR30582:SF2">
    <property type="entry name" value="L,D-TRANSPEPTIDASE YCIB-RELATED"/>
    <property type="match status" value="1"/>
</dbReference>
<dbReference type="InterPro" id="IPR038063">
    <property type="entry name" value="Transpep_catalytic_dom"/>
</dbReference>
<keyword evidence="7" id="KW-1133">Transmembrane helix</keyword>
<keyword evidence="2" id="KW-0808">Transferase</keyword>
<comment type="pathway">
    <text evidence="1 6">Cell wall biogenesis; peptidoglycan biosynthesis.</text>
</comment>
<evidence type="ECO:0000256" key="1">
    <source>
        <dbReference type="ARBA" id="ARBA00004752"/>
    </source>
</evidence>
<evidence type="ECO:0000313" key="10">
    <source>
        <dbReference type="Proteomes" id="UP000095488"/>
    </source>
</evidence>
<evidence type="ECO:0000256" key="4">
    <source>
        <dbReference type="ARBA" id="ARBA00022984"/>
    </source>
</evidence>
<evidence type="ECO:0000256" key="5">
    <source>
        <dbReference type="ARBA" id="ARBA00023316"/>
    </source>
</evidence>
<feature type="domain" description="L,D-TPase catalytic" evidence="8">
    <location>
        <begin position="264"/>
        <end position="386"/>
    </location>
</feature>
<keyword evidence="4 6" id="KW-0573">Peptidoglycan synthesis</keyword>
<keyword evidence="3 6" id="KW-0133">Cell shape</keyword>
<comment type="caution">
    <text evidence="9">The sequence shown here is derived from an EMBL/GenBank/DDBJ whole genome shotgun (WGS) entry which is preliminary data.</text>
</comment>
<feature type="transmembrane region" description="Helical" evidence="7">
    <location>
        <begin position="9"/>
        <end position="29"/>
    </location>
</feature>
<accession>A0ABP2AW08</accession>
<gene>
    <name evidence="9" type="ORF">ERS852473_02111</name>
</gene>
<dbReference type="Gene3D" id="2.40.440.10">
    <property type="entry name" value="L,D-transpeptidase catalytic domain-like"/>
    <property type="match status" value="1"/>
</dbReference>
<protein>
    <submittedName>
        <fullName evidence="9">L,D-transpeptidase catalytic domain</fullName>
    </submittedName>
</protein>
<dbReference type="RefSeq" id="WP_055260104.1">
    <property type="nucleotide sequence ID" value="NZ_CABIXL010000008.1"/>
</dbReference>
<dbReference type="Pfam" id="PF03734">
    <property type="entry name" value="YkuD"/>
    <property type="match status" value="1"/>
</dbReference>
<dbReference type="PANTHER" id="PTHR30582">
    <property type="entry name" value="L,D-TRANSPEPTIDASE"/>
    <property type="match status" value="1"/>
</dbReference>
<organism evidence="9 10">
    <name type="scientific">Sarcina ventriculi</name>
    <name type="common">Clostridium ventriculi</name>
    <dbReference type="NCBI Taxonomy" id="1267"/>
    <lineage>
        <taxon>Bacteria</taxon>
        <taxon>Bacillati</taxon>
        <taxon>Bacillota</taxon>
        <taxon>Clostridia</taxon>
        <taxon>Eubacteriales</taxon>
        <taxon>Clostridiaceae</taxon>
        <taxon>Sarcina</taxon>
    </lineage>
</organism>
<keyword evidence="7" id="KW-0472">Membrane</keyword>
<dbReference type="SUPFAM" id="SSF141523">
    <property type="entry name" value="L,D-transpeptidase catalytic domain-like"/>
    <property type="match status" value="1"/>
</dbReference>
<feature type="active site" description="Nucleophile" evidence="6">
    <location>
        <position position="362"/>
    </location>
</feature>
<dbReference type="CDD" id="cd16913">
    <property type="entry name" value="YkuD_like"/>
    <property type="match status" value="1"/>
</dbReference>
<feature type="active site" description="Proton donor/acceptor" evidence="6">
    <location>
        <position position="338"/>
    </location>
</feature>